<evidence type="ECO:0000256" key="9">
    <source>
        <dbReference type="ARBA" id="ARBA00023136"/>
    </source>
</evidence>
<evidence type="ECO:0000256" key="3">
    <source>
        <dbReference type="ARBA" id="ARBA00022448"/>
    </source>
</evidence>
<dbReference type="InterPro" id="IPR044880">
    <property type="entry name" value="NCX_ion-bd_dom_sf"/>
</dbReference>
<dbReference type="InterPro" id="IPR004713">
    <property type="entry name" value="CaH_exchang"/>
</dbReference>
<keyword evidence="8 10" id="KW-0406">Ion transport</keyword>
<evidence type="ECO:0000313" key="12">
    <source>
        <dbReference type="EMBL" id="CDZ97067.1"/>
    </source>
</evidence>
<dbReference type="AlphaFoldDB" id="A0A0F7SJ93"/>
<feature type="transmembrane region" description="Helical" evidence="10">
    <location>
        <begin position="378"/>
        <end position="397"/>
    </location>
</feature>
<keyword evidence="4 10" id="KW-0109">Calcium transport</keyword>
<feature type="transmembrane region" description="Helical" evidence="10">
    <location>
        <begin position="33"/>
        <end position="54"/>
    </location>
</feature>
<feature type="transmembrane region" description="Helical" evidence="10">
    <location>
        <begin position="248"/>
        <end position="268"/>
    </location>
</feature>
<keyword evidence="3 10" id="KW-0813">Transport</keyword>
<feature type="domain" description="Sodium/calcium exchanger membrane region" evidence="11">
    <location>
        <begin position="255"/>
        <end position="396"/>
    </location>
</feature>
<feature type="transmembrane region" description="Helical" evidence="10">
    <location>
        <begin position="61"/>
        <end position="78"/>
    </location>
</feature>
<keyword evidence="6 10" id="KW-0106">Calcium</keyword>
<dbReference type="Pfam" id="PF01699">
    <property type="entry name" value="Na_Ca_ex"/>
    <property type="match status" value="2"/>
</dbReference>
<dbReference type="EMBL" id="LN483167">
    <property type="protein sequence ID" value="CDZ97067.1"/>
    <property type="molecule type" value="Genomic_DNA"/>
</dbReference>
<dbReference type="InterPro" id="IPR004798">
    <property type="entry name" value="CAX-like"/>
</dbReference>
<evidence type="ECO:0000256" key="4">
    <source>
        <dbReference type="ARBA" id="ARBA00022568"/>
    </source>
</evidence>
<proteinExistence type="inferred from homology"/>
<feature type="transmembrane region" description="Helical" evidence="10">
    <location>
        <begin position="288"/>
        <end position="311"/>
    </location>
</feature>
<reference evidence="12" key="1">
    <citation type="submission" date="2014-08" db="EMBL/GenBank/DDBJ databases">
        <authorList>
            <person name="Sharma Rahul"/>
            <person name="Thines Marco"/>
        </authorList>
    </citation>
    <scope>NUCLEOTIDE SEQUENCE</scope>
</reference>
<dbReference type="GO" id="GO:0015369">
    <property type="term" value="F:calcium:proton antiporter activity"/>
    <property type="evidence" value="ECO:0007669"/>
    <property type="project" value="UniProtKB-UniRule"/>
</dbReference>
<feature type="transmembrane region" description="Helical" evidence="10">
    <location>
        <begin position="317"/>
        <end position="343"/>
    </location>
</feature>
<feature type="domain" description="Sodium/calcium exchanger membrane region" evidence="11">
    <location>
        <begin position="60"/>
        <end position="227"/>
    </location>
</feature>
<keyword evidence="10" id="KW-0926">Vacuole</keyword>
<feature type="transmembrane region" description="Helical" evidence="10">
    <location>
        <begin position="350"/>
        <end position="372"/>
    </location>
</feature>
<evidence type="ECO:0000256" key="2">
    <source>
        <dbReference type="ARBA" id="ARBA00008170"/>
    </source>
</evidence>
<evidence type="ECO:0000256" key="1">
    <source>
        <dbReference type="ARBA" id="ARBA00004127"/>
    </source>
</evidence>
<comment type="function">
    <text evidence="10">Has a role in promoting intracellular calcium ion sequestration via the exchange of calcium ions for hydrogen ions across the vacuolar membrane. Involved also in manganese ion homeostasis via its uptake into the vacuole.</text>
</comment>
<comment type="similarity">
    <text evidence="2 10">Belongs to the Ca(2+):cation antiporter (CaCA) (TC 2.A.19) family.</text>
</comment>
<keyword evidence="10" id="KW-0050">Antiport</keyword>
<dbReference type="GO" id="GO:0006874">
    <property type="term" value="P:intracellular calcium ion homeostasis"/>
    <property type="evidence" value="ECO:0007669"/>
    <property type="project" value="TreeGrafter"/>
</dbReference>
<name>A0A0F7SJ93_PHARH</name>
<keyword evidence="5 10" id="KW-0812">Transmembrane</keyword>
<feature type="transmembrane region" description="Helical" evidence="10">
    <location>
        <begin position="90"/>
        <end position="111"/>
    </location>
</feature>
<evidence type="ECO:0000256" key="10">
    <source>
        <dbReference type="RuleBase" id="RU365028"/>
    </source>
</evidence>
<sequence>MPSGEHTPLLSGNPHRHPVKVAPTALASAKHLLYSWFNILLIAVPFTFLATFLGWSAQVRFVFSFISIVPLAKLLGDATEQLSIPLGQTIGGLLNATFGNAVELIVGIVALQQNQLRLVQTSLLGSILSNILLVLGMSFFASGFKFAESHFQVTAAQTMSSLLVLSCITLVVPAAYHSSKIDSSASSSIVNFLETDSSAPQTGLLLLSRGTSLVLFFVYLAYLYFQLKSHASLFEADTEDVEEEEVSMGVWASGIALALVTILTAFCADHLVSSIDETCQQWNIPKTFVGLILLPLVGNAAEHVTSIWMAMKGKMELVMGIAVGSSIQIAAGMIPLLVIIGWAMGRELTLFFSNFETIILFVSVILVHVLIADGTSNWLEGLILMALYSVIALAFWVS</sequence>
<organism evidence="12">
    <name type="scientific">Phaffia rhodozyma</name>
    <name type="common">Yeast</name>
    <name type="synonym">Xanthophyllomyces dendrorhous</name>
    <dbReference type="NCBI Taxonomy" id="264483"/>
    <lineage>
        <taxon>Eukaryota</taxon>
        <taxon>Fungi</taxon>
        <taxon>Dikarya</taxon>
        <taxon>Basidiomycota</taxon>
        <taxon>Agaricomycotina</taxon>
        <taxon>Tremellomycetes</taxon>
        <taxon>Cystofilobasidiales</taxon>
        <taxon>Mrakiaceae</taxon>
        <taxon>Phaffia</taxon>
    </lineage>
</organism>
<comment type="subcellular location">
    <subcellularLocation>
        <location evidence="1">Endomembrane system</location>
        <topology evidence="1">Multi-pass membrane protein</topology>
    </subcellularLocation>
    <subcellularLocation>
        <location evidence="10">Vacuole membrane</location>
    </subcellularLocation>
</comment>
<dbReference type="NCBIfam" id="TIGR00378">
    <property type="entry name" value="cax"/>
    <property type="match status" value="1"/>
</dbReference>
<feature type="transmembrane region" description="Helical" evidence="10">
    <location>
        <begin position="204"/>
        <end position="225"/>
    </location>
</feature>
<feature type="transmembrane region" description="Helical" evidence="10">
    <location>
        <begin position="123"/>
        <end position="144"/>
    </location>
</feature>
<dbReference type="PANTHER" id="PTHR31503">
    <property type="entry name" value="VACUOLAR CALCIUM ION TRANSPORTER"/>
    <property type="match status" value="1"/>
</dbReference>
<dbReference type="GO" id="GO:0012505">
    <property type="term" value="C:endomembrane system"/>
    <property type="evidence" value="ECO:0007669"/>
    <property type="project" value="UniProtKB-SubCell"/>
</dbReference>
<dbReference type="NCBIfam" id="TIGR00846">
    <property type="entry name" value="caca2"/>
    <property type="match status" value="1"/>
</dbReference>
<dbReference type="Gene3D" id="1.20.1420.30">
    <property type="entry name" value="NCX, central ion-binding region"/>
    <property type="match status" value="1"/>
</dbReference>
<accession>A0A0F7SJ93</accession>
<evidence type="ECO:0000256" key="7">
    <source>
        <dbReference type="ARBA" id="ARBA00022989"/>
    </source>
</evidence>
<evidence type="ECO:0000256" key="5">
    <source>
        <dbReference type="ARBA" id="ARBA00022692"/>
    </source>
</evidence>
<evidence type="ECO:0000256" key="8">
    <source>
        <dbReference type="ARBA" id="ARBA00023065"/>
    </source>
</evidence>
<protein>
    <recommendedName>
        <fullName evidence="10">Vacuolar calcium ion transporter</fullName>
    </recommendedName>
</protein>
<evidence type="ECO:0000256" key="6">
    <source>
        <dbReference type="ARBA" id="ARBA00022837"/>
    </source>
</evidence>
<dbReference type="InterPro" id="IPR004837">
    <property type="entry name" value="NaCa_Exmemb"/>
</dbReference>
<dbReference type="PANTHER" id="PTHR31503:SF22">
    <property type="entry name" value="VACUOLAR CALCIUM ION TRANSPORTER"/>
    <property type="match status" value="1"/>
</dbReference>
<keyword evidence="9 10" id="KW-0472">Membrane</keyword>
<feature type="transmembrane region" description="Helical" evidence="10">
    <location>
        <begin position="156"/>
        <end position="176"/>
    </location>
</feature>
<keyword evidence="7 10" id="KW-1133">Transmembrane helix</keyword>
<evidence type="ECO:0000259" key="11">
    <source>
        <dbReference type="Pfam" id="PF01699"/>
    </source>
</evidence>
<dbReference type="GO" id="GO:0000329">
    <property type="term" value="C:fungal-type vacuole membrane"/>
    <property type="evidence" value="ECO:0007669"/>
    <property type="project" value="TreeGrafter"/>
</dbReference>